<proteinExistence type="predicted"/>
<evidence type="ECO:0000313" key="1">
    <source>
        <dbReference type="EMBL" id="MEU2121083.1"/>
    </source>
</evidence>
<reference evidence="1 2" key="1">
    <citation type="submission" date="2024-06" db="EMBL/GenBank/DDBJ databases">
        <title>The Natural Products Discovery Center: Release of the First 8490 Sequenced Strains for Exploring Actinobacteria Biosynthetic Diversity.</title>
        <authorList>
            <person name="Kalkreuter E."/>
            <person name="Kautsar S.A."/>
            <person name="Yang D."/>
            <person name="Bader C.D."/>
            <person name="Teijaro C.N."/>
            <person name="Fluegel L."/>
            <person name="Davis C.M."/>
            <person name="Simpson J.R."/>
            <person name="Lauterbach L."/>
            <person name="Steele A.D."/>
            <person name="Gui C."/>
            <person name="Meng S."/>
            <person name="Li G."/>
            <person name="Viehrig K."/>
            <person name="Ye F."/>
            <person name="Su P."/>
            <person name="Kiefer A.F."/>
            <person name="Nichols A."/>
            <person name="Cepeda A.J."/>
            <person name="Yan W."/>
            <person name="Fan B."/>
            <person name="Jiang Y."/>
            <person name="Adhikari A."/>
            <person name="Zheng C.-J."/>
            <person name="Schuster L."/>
            <person name="Cowan T.M."/>
            <person name="Smanski M.J."/>
            <person name="Chevrette M.G."/>
            <person name="De Carvalho L.P.S."/>
            <person name="Shen B."/>
        </authorList>
    </citation>
    <scope>NUCLEOTIDE SEQUENCE [LARGE SCALE GENOMIC DNA]</scope>
    <source>
        <strain evidence="1 2">NPDC019434</strain>
    </source>
</reference>
<keyword evidence="2" id="KW-1185">Reference proteome</keyword>
<name>A0ABV2X5A7_9NOCA</name>
<evidence type="ECO:0000313" key="2">
    <source>
        <dbReference type="Proteomes" id="UP001550535"/>
    </source>
</evidence>
<dbReference type="Proteomes" id="UP001550535">
    <property type="component" value="Unassembled WGS sequence"/>
</dbReference>
<dbReference type="EMBL" id="JBEYBR010000007">
    <property type="protein sequence ID" value="MEU2121083.1"/>
    <property type="molecule type" value="Genomic_DNA"/>
</dbReference>
<organism evidence="1 2">
    <name type="scientific">Nocardia niwae</name>
    <dbReference type="NCBI Taxonomy" id="626084"/>
    <lineage>
        <taxon>Bacteria</taxon>
        <taxon>Bacillati</taxon>
        <taxon>Actinomycetota</taxon>
        <taxon>Actinomycetes</taxon>
        <taxon>Mycobacteriales</taxon>
        <taxon>Nocardiaceae</taxon>
        <taxon>Nocardia</taxon>
    </lineage>
</organism>
<protein>
    <submittedName>
        <fullName evidence="1">Uncharacterized protein</fullName>
    </submittedName>
</protein>
<sequence length="71" mass="7625">MPTSSLAIYQLIAMTGQAAHQAPLVPFTISQAHAVMRYHVACRAKRCPRKAAALNALVQAGRVAPSETKPR</sequence>
<gene>
    <name evidence="1" type="ORF">ABZ507_04545</name>
</gene>
<comment type="caution">
    <text evidence="1">The sequence shown here is derived from an EMBL/GenBank/DDBJ whole genome shotgun (WGS) entry which is preliminary data.</text>
</comment>
<dbReference type="RefSeq" id="WP_357810383.1">
    <property type="nucleotide sequence ID" value="NZ_JBEYBM010000033.1"/>
</dbReference>
<accession>A0ABV2X5A7</accession>